<dbReference type="AlphaFoldDB" id="K5VYW2"/>
<organism evidence="2 3">
    <name type="scientific">Phanerochaete carnosa (strain HHB-10118-sp)</name>
    <name type="common">White-rot fungus</name>
    <name type="synonym">Peniophora carnosa</name>
    <dbReference type="NCBI Taxonomy" id="650164"/>
    <lineage>
        <taxon>Eukaryota</taxon>
        <taxon>Fungi</taxon>
        <taxon>Dikarya</taxon>
        <taxon>Basidiomycota</taxon>
        <taxon>Agaricomycotina</taxon>
        <taxon>Agaricomycetes</taxon>
        <taxon>Polyporales</taxon>
        <taxon>Phanerochaetaceae</taxon>
        <taxon>Phanerochaete</taxon>
    </lineage>
</organism>
<feature type="region of interest" description="Disordered" evidence="1">
    <location>
        <begin position="123"/>
        <end position="149"/>
    </location>
</feature>
<dbReference type="KEGG" id="pco:PHACADRAFT_31801"/>
<accession>K5VYW2</accession>
<keyword evidence="3" id="KW-1185">Reference proteome</keyword>
<evidence type="ECO:0000313" key="3">
    <source>
        <dbReference type="Proteomes" id="UP000008370"/>
    </source>
</evidence>
<evidence type="ECO:0000256" key="1">
    <source>
        <dbReference type="SAM" id="MobiDB-lite"/>
    </source>
</evidence>
<proteinExistence type="predicted"/>
<feature type="region of interest" description="Disordered" evidence="1">
    <location>
        <begin position="189"/>
        <end position="219"/>
    </location>
</feature>
<protein>
    <submittedName>
        <fullName evidence="2">Uncharacterized protein</fullName>
    </submittedName>
</protein>
<dbReference type="HOGENOM" id="CLU_1261928_0_0_1"/>
<dbReference type="Proteomes" id="UP000008370">
    <property type="component" value="Unassembled WGS sequence"/>
</dbReference>
<dbReference type="GeneID" id="18919696"/>
<dbReference type="OrthoDB" id="301415at2759"/>
<dbReference type="InParanoid" id="K5VYW2"/>
<sequence length="219" mass="23714">MPRFVRVIVDPQGAYDFYIGLTQRTKGLYEPMADPGPFRKLATGFAFKAIDSSRFCAQYKRSIHHHAFVKKRAAHDIAADLHAHLTAEGAHHHDISVPGVYEHHEEGSRDARIWATARTLRDAKQQVSQPEGSRLAPAHRSGGHYPVTSAKIPITRDHVVLVSSHASLSAELITKLIGGRDYLQSLKSGGEASGGGGAAPSKGHIGGHASTILRQAGRR</sequence>
<dbReference type="EMBL" id="JH930476">
    <property type="protein sequence ID" value="EKM52020.1"/>
    <property type="molecule type" value="Genomic_DNA"/>
</dbReference>
<gene>
    <name evidence="2" type="ORF">PHACADRAFT_31801</name>
</gene>
<name>K5VYW2_PHACS</name>
<reference evidence="2 3" key="1">
    <citation type="journal article" date="2012" name="BMC Genomics">
        <title>Comparative genomics of the white-rot fungi, Phanerochaete carnosa and P. chrysosporium, to elucidate the genetic basis of the distinct wood types they colonize.</title>
        <authorList>
            <person name="Suzuki H."/>
            <person name="MacDonald J."/>
            <person name="Syed K."/>
            <person name="Salamov A."/>
            <person name="Hori C."/>
            <person name="Aerts A."/>
            <person name="Henrissat B."/>
            <person name="Wiebenga A."/>
            <person name="vanKuyk P.A."/>
            <person name="Barry K."/>
            <person name="Lindquist E."/>
            <person name="LaButti K."/>
            <person name="Lapidus A."/>
            <person name="Lucas S."/>
            <person name="Coutinho P."/>
            <person name="Gong Y."/>
            <person name="Samejima M."/>
            <person name="Mahadevan R."/>
            <person name="Abou-Zaid M."/>
            <person name="de Vries R.P."/>
            <person name="Igarashi K."/>
            <person name="Yadav J.S."/>
            <person name="Grigoriev I.V."/>
            <person name="Master E.R."/>
        </authorList>
    </citation>
    <scope>NUCLEOTIDE SEQUENCE [LARGE SCALE GENOMIC DNA]</scope>
    <source>
        <strain evidence="2 3">HHB-10118-sp</strain>
    </source>
</reference>
<evidence type="ECO:0000313" key="2">
    <source>
        <dbReference type="EMBL" id="EKM52020.1"/>
    </source>
</evidence>
<dbReference type="RefSeq" id="XP_007399272.1">
    <property type="nucleotide sequence ID" value="XM_007399210.1"/>
</dbReference>